<evidence type="ECO:0000256" key="8">
    <source>
        <dbReference type="SAM" id="SignalP"/>
    </source>
</evidence>
<dbReference type="InterPro" id="IPR036179">
    <property type="entry name" value="Ig-like_dom_sf"/>
</dbReference>
<dbReference type="Proteomes" id="UP000694910">
    <property type="component" value="Unplaced"/>
</dbReference>
<evidence type="ECO:0000256" key="4">
    <source>
        <dbReference type="ARBA" id="ARBA00022889"/>
    </source>
</evidence>
<evidence type="ECO:0000259" key="9">
    <source>
        <dbReference type="PROSITE" id="PS50835"/>
    </source>
</evidence>
<evidence type="ECO:0000313" key="10">
    <source>
        <dbReference type="Proteomes" id="UP000694910"/>
    </source>
</evidence>
<evidence type="ECO:0000256" key="3">
    <source>
        <dbReference type="ARBA" id="ARBA00022734"/>
    </source>
</evidence>
<evidence type="ECO:0000256" key="7">
    <source>
        <dbReference type="ARBA" id="ARBA00038361"/>
    </source>
</evidence>
<keyword evidence="8" id="KW-0732">Signal</keyword>
<protein>
    <submittedName>
        <fullName evidence="11">Sialic acid-binding Ig-like lectin 13</fullName>
    </submittedName>
</protein>
<keyword evidence="2" id="KW-0812">Transmembrane</keyword>
<feature type="signal peptide" evidence="8">
    <location>
        <begin position="1"/>
        <end position="16"/>
    </location>
</feature>
<keyword evidence="10" id="KW-1185">Reference proteome</keyword>
<name>A0ABM0I308_CERSS</name>
<evidence type="ECO:0000256" key="6">
    <source>
        <dbReference type="ARBA" id="ARBA00023136"/>
    </source>
</evidence>
<keyword evidence="5" id="KW-1133">Transmembrane helix</keyword>
<dbReference type="PANTHER" id="PTHR12035:SF132">
    <property type="entry name" value="MYELOID CELL SURFACE ANTIGEN CD33"/>
    <property type="match status" value="1"/>
</dbReference>
<dbReference type="SMART" id="SM00409">
    <property type="entry name" value="IG"/>
    <property type="match status" value="2"/>
</dbReference>
<keyword evidence="4" id="KW-0130">Cell adhesion</keyword>
<dbReference type="InterPro" id="IPR013783">
    <property type="entry name" value="Ig-like_fold"/>
</dbReference>
<comment type="similarity">
    <text evidence="7">Belongs to the immunoglobulin superfamily. SIGLEC (sialic acid binding Ig-like lectin) family.</text>
</comment>
<proteinExistence type="inferred from homology"/>
<comment type="subcellular location">
    <subcellularLocation>
        <location evidence="1">Membrane</location>
        <topology evidence="1">Single-pass membrane protein</topology>
    </subcellularLocation>
</comment>
<accession>A0ABM0I308</accession>
<evidence type="ECO:0000256" key="1">
    <source>
        <dbReference type="ARBA" id="ARBA00004167"/>
    </source>
</evidence>
<keyword evidence="6" id="KW-0472">Membrane</keyword>
<dbReference type="InterPro" id="IPR051036">
    <property type="entry name" value="SIGLEC"/>
</dbReference>
<feature type="chain" id="PRO_5045744273" evidence="8">
    <location>
        <begin position="17"/>
        <end position="289"/>
    </location>
</feature>
<evidence type="ECO:0000256" key="5">
    <source>
        <dbReference type="ARBA" id="ARBA00022989"/>
    </source>
</evidence>
<gene>
    <name evidence="11" type="primary">LOC101407546</name>
</gene>
<dbReference type="InterPro" id="IPR013106">
    <property type="entry name" value="Ig_V-set"/>
</dbReference>
<dbReference type="PROSITE" id="PS50835">
    <property type="entry name" value="IG_LIKE"/>
    <property type="match status" value="1"/>
</dbReference>
<evidence type="ECO:0000313" key="11">
    <source>
        <dbReference type="RefSeq" id="XP_004439193.2"/>
    </source>
</evidence>
<keyword evidence="3" id="KW-0430">Lectin</keyword>
<dbReference type="SUPFAM" id="SSF48726">
    <property type="entry name" value="Immunoglobulin"/>
    <property type="match status" value="2"/>
</dbReference>
<dbReference type="Gene3D" id="2.60.40.10">
    <property type="entry name" value="Immunoglobulins"/>
    <property type="match status" value="2"/>
</dbReference>
<dbReference type="InterPro" id="IPR003599">
    <property type="entry name" value="Ig_sub"/>
</dbReference>
<dbReference type="PANTHER" id="PTHR12035">
    <property type="entry name" value="SIALIC ACID BINDING IMMUNOGLOBULIN-LIKE LECTIN"/>
    <property type="match status" value="1"/>
</dbReference>
<dbReference type="Pfam" id="PF07686">
    <property type="entry name" value="V-set"/>
    <property type="match status" value="1"/>
</dbReference>
<dbReference type="RefSeq" id="XP_004439193.2">
    <property type="nucleotide sequence ID" value="XM_004439136.2"/>
</dbReference>
<dbReference type="GeneID" id="101407546"/>
<evidence type="ECO:0000256" key="2">
    <source>
        <dbReference type="ARBA" id="ARBA00022692"/>
    </source>
</evidence>
<reference evidence="11" key="1">
    <citation type="submission" date="2025-08" db="UniProtKB">
        <authorList>
            <consortium name="RefSeq"/>
        </authorList>
    </citation>
    <scope>IDENTIFICATION</scope>
</reference>
<dbReference type="InterPro" id="IPR007110">
    <property type="entry name" value="Ig-like_dom"/>
</dbReference>
<organism evidence="10 11">
    <name type="scientific">Ceratotherium simum simum</name>
    <name type="common">Southern white rhinoceros</name>
    <dbReference type="NCBI Taxonomy" id="73337"/>
    <lineage>
        <taxon>Eukaryota</taxon>
        <taxon>Metazoa</taxon>
        <taxon>Chordata</taxon>
        <taxon>Craniata</taxon>
        <taxon>Vertebrata</taxon>
        <taxon>Euteleostomi</taxon>
        <taxon>Mammalia</taxon>
        <taxon>Eutheria</taxon>
        <taxon>Laurasiatheria</taxon>
        <taxon>Perissodactyla</taxon>
        <taxon>Rhinocerotidae</taxon>
        <taxon>Ceratotherium</taxon>
    </lineage>
</organism>
<feature type="domain" description="Ig-like" evidence="9">
    <location>
        <begin position="145"/>
        <end position="228"/>
    </location>
</feature>
<sequence>MLPLLLLSLLWAGSQAQYGRFQLQVESVTVQEGLCVQVPCNVSYPAYGYTDSDPAHGYWFRQWEYQLQRTLVATNNPDHEVQEATQGRFHLLGDPRVYDCSLDIRDARRKDSGTYFFRIERGFYAKYDYRENPLSMLVTALTQTPDVHFQGTLESGHPKNITCAVPWACERGTPPTFSWIGVSLTSLGPKTAHSSVLTLTPRPQDHGTNLTCRVTFPGVGVSSERTIRLNVSYVPQNLTISVFRKEGTGRTQPLLSQRCGGSGVCLLPSEESWGSELRREKGSGQVWGQ</sequence>